<evidence type="ECO:0000259" key="3">
    <source>
        <dbReference type="Pfam" id="PF07859"/>
    </source>
</evidence>
<dbReference type="PANTHER" id="PTHR23024">
    <property type="entry name" value="ARYLACETAMIDE DEACETYLASE"/>
    <property type="match status" value="1"/>
</dbReference>
<evidence type="ECO:0000256" key="1">
    <source>
        <dbReference type="ARBA" id="ARBA00010515"/>
    </source>
</evidence>
<evidence type="ECO:0000313" key="5">
    <source>
        <dbReference type="Proteomes" id="UP000237347"/>
    </source>
</evidence>
<sequence>MSPKLPWKIRLLLSTLSIVTDLCRRSNGTINRYLMSLIDFKSPPSENPTNGVQTSDFTVNPSRNLWFRLYTPTTTTTTTNNNSNSLPIIFYFHGGGFGFFAANSKPFDDFCQRLAQEIPSIIISINYRLAPEHKYPCQYEDGFDVLKFIDEENFKHFPQNANLKQCFIAGDSAGGNIAHHVALKACGYKFLKLQVIGLISLQAFFGGEERTESETNLAGAPLITVERTDWMWKAFLPQGSDRDHAAANVFGPNSIDISGLKFPATIVFVGGFDPLQDWQKRYYEGLKRAGKEAYLIEYPNAIHTFYGFPEFPESSLMIKEVRDFMQKQSYNDITGNRKAIM</sequence>
<name>A0AAW0LZ44_QUESU</name>
<dbReference type="Gene3D" id="3.40.50.1820">
    <property type="entry name" value="alpha/beta hydrolase"/>
    <property type="match status" value="1"/>
</dbReference>
<dbReference type="GO" id="GO:0052689">
    <property type="term" value="F:carboxylic ester hydrolase activity"/>
    <property type="evidence" value="ECO:0007669"/>
    <property type="project" value="TreeGrafter"/>
</dbReference>
<dbReference type="EMBL" id="PKMF04000040">
    <property type="protein sequence ID" value="KAK7856064.1"/>
    <property type="molecule type" value="Genomic_DNA"/>
</dbReference>
<dbReference type="InterPro" id="IPR050466">
    <property type="entry name" value="Carboxylest/Gibb_receptor"/>
</dbReference>
<proteinExistence type="inferred from homology"/>
<dbReference type="InterPro" id="IPR029058">
    <property type="entry name" value="AB_hydrolase_fold"/>
</dbReference>
<comment type="similarity">
    <text evidence="1">Belongs to the 'GDXG' lipolytic enzyme family.</text>
</comment>
<protein>
    <submittedName>
        <fullName evidence="4">Carboxylesterase 18</fullName>
    </submittedName>
</protein>
<feature type="signal peptide" evidence="2">
    <location>
        <begin position="1"/>
        <end position="28"/>
    </location>
</feature>
<evidence type="ECO:0000256" key="2">
    <source>
        <dbReference type="SAM" id="SignalP"/>
    </source>
</evidence>
<keyword evidence="5" id="KW-1185">Reference proteome</keyword>
<gene>
    <name evidence="4" type="primary">CXE18_2</name>
    <name evidence="4" type="ORF">CFP56_025444</name>
</gene>
<dbReference type="PANTHER" id="PTHR23024:SF24">
    <property type="entry name" value="ALPHA_BETA HYDROLASE FOLD-3 DOMAIN-CONTAINING PROTEIN"/>
    <property type="match status" value="1"/>
</dbReference>
<dbReference type="GO" id="GO:0009860">
    <property type="term" value="P:pollen tube growth"/>
    <property type="evidence" value="ECO:0007669"/>
    <property type="project" value="TreeGrafter"/>
</dbReference>
<organism evidence="4 5">
    <name type="scientific">Quercus suber</name>
    <name type="common">Cork oak</name>
    <dbReference type="NCBI Taxonomy" id="58331"/>
    <lineage>
        <taxon>Eukaryota</taxon>
        <taxon>Viridiplantae</taxon>
        <taxon>Streptophyta</taxon>
        <taxon>Embryophyta</taxon>
        <taxon>Tracheophyta</taxon>
        <taxon>Spermatophyta</taxon>
        <taxon>Magnoliopsida</taxon>
        <taxon>eudicotyledons</taxon>
        <taxon>Gunneridae</taxon>
        <taxon>Pentapetalae</taxon>
        <taxon>rosids</taxon>
        <taxon>fabids</taxon>
        <taxon>Fagales</taxon>
        <taxon>Fagaceae</taxon>
        <taxon>Quercus</taxon>
    </lineage>
</organism>
<dbReference type="Pfam" id="PF07859">
    <property type="entry name" value="Abhydrolase_3"/>
    <property type="match status" value="1"/>
</dbReference>
<feature type="chain" id="PRO_5043384883" evidence="2">
    <location>
        <begin position="29"/>
        <end position="341"/>
    </location>
</feature>
<dbReference type="InterPro" id="IPR013094">
    <property type="entry name" value="AB_hydrolase_3"/>
</dbReference>
<reference evidence="4 5" key="1">
    <citation type="journal article" date="2018" name="Sci. Data">
        <title>The draft genome sequence of cork oak.</title>
        <authorList>
            <person name="Ramos A.M."/>
            <person name="Usie A."/>
            <person name="Barbosa P."/>
            <person name="Barros P.M."/>
            <person name="Capote T."/>
            <person name="Chaves I."/>
            <person name="Simoes F."/>
            <person name="Abreu I."/>
            <person name="Carrasquinho I."/>
            <person name="Faro C."/>
            <person name="Guimaraes J.B."/>
            <person name="Mendonca D."/>
            <person name="Nobrega F."/>
            <person name="Rodrigues L."/>
            <person name="Saibo N.J.M."/>
            <person name="Varela M.C."/>
            <person name="Egas C."/>
            <person name="Matos J."/>
            <person name="Miguel C.M."/>
            <person name="Oliveira M.M."/>
            <person name="Ricardo C.P."/>
            <person name="Goncalves S."/>
        </authorList>
    </citation>
    <scope>NUCLEOTIDE SEQUENCE [LARGE SCALE GENOMIC DNA]</scope>
    <source>
        <strain evidence="5">cv. HL8</strain>
    </source>
</reference>
<dbReference type="SUPFAM" id="SSF53474">
    <property type="entry name" value="alpha/beta-Hydrolases"/>
    <property type="match status" value="1"/>
</dbReference>
<comment type="caution">
    <text evidence="4">The sequence shown here is derived from an EMBL/GenBank/DDBJ whole genome shotgun (WGS) entry which is preliminary data.</text>
</comment>
<feature type="domain" description="Alpha/beta hydrolase fold-3" evidence="3">
    <location>
        <begin position="89"/>
        <end position="306"/>
    </location>
</feature>
<keyword evidence="2" id="KW-0732">Signal</keyword>
<dbReference type="AlphaFoldDB" id="A0AAW0LZ44"/>
<dbReference type="Proteomes" id="UP000237347">
    <property type="component" value="Unassembled WGS sequence"/>
</dbReference>
<evidence type="ECO:0000313" key="4">
    <source>
        <dbReference type="EMBL" id="KAK7856064.1"/>
    </source>
</evidence>
<accession>A0AAW0LZ44</accession>